<evidence type="ECO:0000256" key="4">
    <source>
        <dbReference type="ARBA" id="ARBA00022741"/>
    </source>
</evidence>
<dbReference type="PANTHER" id="PTHR42711">
    <property type="entry name" value="ABC TRANSPORTER ATP-BINDING PROTEIN"/>
    <property type="match status" value="1"/>
</dbReference>
<evidence type="ECO:0000259" key="9">
    <source>
        <dbReference type="PROSITE" id="PS50893"/>
    </source>
</evidence>
<keyword evidence="11" id="KW-1185">Reference proteome</keyword>
<keyword evidence="7" id="KW-0472">Membrane</keyword>
<keyword evidence="3" id="KW-1003">Cell membrane</keyword>
<proteinExistence type="predicted"/>
<dbReference type="AlphaFoldDB" id="A0A810N7I0"/>
<dbReference type="CDD" id="cd03230">
    <property type="entry name" value="ABC_DR_subfamily_A"/>
    <property type="match status" value="1"/>
</dbReference>
<gene>
    <name evidence="10" type="ORF">Prubr_62380</name>
</gene>
<keyword evidence="5 10" id="KW-0067">ATP-binding</keyword>
<dbReference type="Pfam" id="PF00005">
    <property type="entry name" value="ABC_tran"/>
    <property type="match status" value="1"/>
</dbReference>
<name>A0A810N7I0_9ACTN</name>
<dbReference type="GO" id="GO:0016887">
    <property type="term" value="F:ATP hydrolysis activity"/>
    <property type="evidence" value="ECO:0007669"/>
    <property type="project" value="InterPro"/>
</dbReference>
<dbReference type="PROSITE" id="PS00211">
    <property type="entry name" value="ABC_TRANSPORTER_1"/>
    <property type="match status" value="1"/>
</dbReference>
<evidence type="ECO:0000313" key="11">
    <source>
        <dbReference type="Proteomes" id="UP000680866"/>
    </source>
</evidence>
<sequence>MPVIEVEHLHKRYGEKVAVADVSFTVEQGEIFGVLGPNGAGKTTTVECVQGLRRADGGSIRVLGLDPLRDRAEVRQRVGAQLQESQLPDKLRVWEALDLYRSFYRNRADIDELLSDLGLIEQRNTYFQKLSGGQKQRLSVALALVGRPEIAVLDELTTGLDPQGRRDTWDLVDRIRDRGVTVVLVTHFMEEAERLCDRLAIIDRGRVVAIDTPAGLTARVGSEHRVHFRTSEPVEDAWLLEPSEVKGVSRDGAEVTVTGTEDVLQAVLSVLNGRKIPYSALRVEQPTLDDAFVSLTGRFGRPIDERSS</sequence>
<dbReference type="PANTHER" id="PTHR42711:SF16">
    <property type="entry name" value="ABC TRANSPORTER ATP-BINDING PROTEIN"/>
    <property type="match status" value="1"/>
</dbReference>
<dbReference type="EMBL" id="AP023359">
    <property type="protein sequence ID" value="BCJ69217.1"/>
    <property type="molecule type" value="Genomic_DNA"/>
</dbReference>
<evidence type="ECO:0000256" key="3">
    <source>
        <dbReference type="ARBA" id="ARBA00022475"/>
    </source>
</evidence>
<dbReference type="SMART" id="SM00382">
    <property type="entry name" value="AAA"/>
    <property type="match status" value="1"/>
</dbReference>
<comment type="subcellular location">
    <subcellularLocation>
        <location evidence="1">Cell membrane</location>
        <topology evidence="1">Peripheral membrane protein</topology>
    </subcellularLocation>
</comment>
<dbReference type="GO" id="GO:0046677">
    <property type="term" value="P:response to antibiotic"/>
    <property type="evidence" value="ECO:0007669"/>
    <property type="project" value="UniProtKB-KW"/>
</dbReference>
<dbReference type="InterPro" id="IPR017871">
    <property type="entry name" value="ABC_transporter-like_CS"/>
</dbReference>
<evidence type="ECO:0000256" key="6">
    <source>
        <dbReference type="ARBA" id="ARBA00022967"/>
    </source>
</evidence>
<dbReference type="GO" id="GO:0005886">
    <property type="term" value="C:plasma membrane"/>
    <property type="evidence" value="ECO:0007669"/>
    <property type="project" value="UniProtKB-SubCell"/>
</dbReference>
<keyword evidence="6" id="KW-1278">Translocase</keyword>
<dbReference type="InterPro" id="IPR027417">
    <property type="entry name" value="P-loop_NTPase"/>
</dbReference>
<dbReference type="GO" id="GO:0005524">
    <property type="term" value="F:ATP binding"/>
    <property type="evidence" value="ECO:0007669"/>
    <property type="project" value="UniProtKB-KW"/>
</dbReference>
<dbReference type="PROSITE" id="PS50893">
    <property type="entry name" value="ABC_TRANSPORTER_2"/>
    <property type="match status" value="1"/>
</dbReference>
<dbReference type="SUPFAM" id="SSF52540">
    <property type="entry name" value="P-loop containing nucleoside triphosphate hydrolases"/>
    <property type="match status" value="1"/>
</dbReference>
<evidence type="ECO:0000256" key="7">
    <source>
        <dbReference type="ARBA" id="ARBA00023136"/>
    </source>
</evidence>
<dbReference type="InterPro" id="IPR050763">
    <property type="entry name" value="ABC_transporter_ATP-binding"/>
</dbReference>
<dbReference type="FunFam" id="3.40.50.300:FF:000589">
    <property type="entry name" value="ABC transporter, ATP-binding subunit"/>
    <property type="match status" value="1"/>
</dbReference>
<organism evidence="10 11">
    <name type="scientific">Polymorphospora rubra</name>
    <dbReference type="NCBI Taxonomy" id="338584"/>
    <lineage>
        <taxon>Bacteria</taxon>
        <taxon>Bacillati</taxon>
        <taxon>Actinomycetota</taxon>
        <taxon>Actinomycetes</taxon>
        <taxon>Micromonosporales</taxon>
        <taxon>Micromonosporaceae</taxon>
        <taxon>Polymorphospora</taxon>
    </lineage>
</organism>
<keyword evidence="4" id="KW-0547">Nucleotide-binding</keyword>
<evidence type="ECO:0000256" key="8">
    <source>
        <dbReference type="ARBA" id="ARBA00023251"/>
    </source>
</evidence>
<feature type="domain" description="ABC transporter" evidence="9">
    <location>
        <begin position="4"/>
        <end position="229"/>
    </location>
</feature>
<keyword evidence="2" id="KW-0813">Transport</keyword>
<dbReference type="InterPro" id="IPR003593">
    <property type="entry name" value="AAA+_ATPase"/>
</dbReference>
<dbReference type="InterPro" id="IPR003439">
    <property type="entry name" value="ABC_transporter-like_ATP-bd"/>
</dbReference>
<evidence type="ECO:0000313" key="10">
    <source>
        <dbReference type="EMBL" id="BCJ69217.1"/>
    </source>
</evidence>
<reference evidence="10" key="1">
    <citation type="submission" date="2020-08" db="EMBL/GenBank/DDBJ databases">
        <title>Whole genome shotgun sequence of Polymorphospora rubra NBRC 101157.</title>
        <authorList>
            <person name="Komaki H."/>
            <person name="Tamura T."/>
        </authorList>
    </citation>
    <scope>NUCLEOTIDE SEQUENCE</scope>
    <source>
        <strain evidence="10">NBRC 101157</strain>
    </source>
</reference>
<protein>
    <submittedName>
        <fullName evidence="10">Multidrug ABC transporter ATP-binding protein</fullName>
    </submittedName>
</protein>
<dbReference type="KEGG" id="pry:Prubr_62380"/>
<evidence type="ECO:0000256" key="1">
    <source>
        <dbReference type="ARBA" id="ARBA00004202"/>
    </source>
</evidence>
<keyword evidence="8" id="KW-0046">Antibiotic resistance</keyword>
<evidence type="ECO:0000256" key="2">
    <source>
        <dbReference type="ARBA" id="ARBA00022448"/>
    </source>
</evidence>
<accession>A0A810N7I0</accession>
<dbReference type="RefSeq" id="WP_212818387.1">
    <property type="nucleotide sequence ID" value="NZ_AP023359.1"/>
</dbReference>
<dbReference type="Gene3D" id="3.40.50.300">
    <property type="entry name" value="P-loop containing nucleotide triphosphate hydrolases"/>
    <property type="match status" value="1"/>
</dbReference>
<dbReference type="Proteomes" id="UP000680866">
    <property type="component" value="Chromosome"/>
</dbReference>
<evidence type="ECO:0000256" key="5">
    <source>
        <dbReference type="ARBA" id="ARBA00022840"/>
    </source>
</evidence>